<organism evidence="1 2">
    <name type="scientific">Linderina macrospora</name>
    <dbReference type="NCBI Taxonomy" id="4868"/>
    <lineage>
        <taxon>Eukaryota</taxon>
        <taxon>Fungi</taxon>
        <taxon>Fungi incertae sedis</taxon>
        <taxon>Zoopagomycota</taxon>
        <taxon>Kickxellomycotina</taxon>
        <taxon>Kickxellomycetes</taxon>
        <taxon>Kickxellales</taxon>
        <taxon>Kickxellaceae</taxon>
        <taxon>Linderina</taxon>
    </lineage>
</organism>
<gene>
    <name evidence="1" type="ORF">FBU59_004945</name>
</gene>
<protein>
    <submittedName>
        <fullName evidence="1">Uncharacterized protein</fullName>
    </submittedName>
</protein>
<evidence type="ECO:0000313" key="2">
    <source>
        <dbReference type="Proteomes" id="UP001150603"/>
    </source>
</evidence>
<evidence type="ECO:0000313" key="1">
    <source>
        <dbReference type="EMBL" id="KAJ1936794.1"/>
    </source>
</evidence>
<reference evidence="1" key="1">
    <citation type="submission" date="2022-07" db="EMBL/GenBank/DDBJ databases">
        <title>Phylogenomic reconstructions and comparative analyses of Kickxellomycotina fungi.</title>
        <authorList>
            <person name="Reynolds N.K."/>
            <person name="Stajich J.E."/>
            <person name="Barry K."/>
            <person name="Grigoriev I.V."/>
            <person name="Crous P."/>
            <person name="Smith M.E."/>
        </authorList>
    </citation>
    <scope>NUCLEOTIDE SEQUENCE</scope>
    <source>
        <strain evidence="1">NRRL 5244</strain>
    </source>
</reference>
<accession>A0ACC1J4D1</accession>
<keyword evidence="2" id="KW-1185">Reference proteome</keyword>
<dbReference type="Proteomes" id="UP001150603">
    <property type="component" value="Unassembled WGS sequence"/>
</dbReference>
<comment type="caution">
    <text evidence="1">The sequence shown here is derived from an EMBL/GenBank/DDBJ whole genome shotgun (WGS) entry which is preliminary data.</text>
</comment>
<proteinExistence type="predicted"/>
<name>A0ACC1J4D1_9FUNG</name>
<sequence>MIRPRVFLQLLELAAVENSVAFPNLESLSVLLDAIGPEDAYIPIASKQVRYNFPKLRSLSLRSDKDSSPDMYWIFKDAPLERLHLATNTSFLEQLDLSHFPKLAHVRLTSRPQFRRVSFFDIQNRLTGPASNIRTLDIDVTLQVMVTSWVFGCAKLRSLKIAHDVSPPVLRSVLKQLPELVTLDIQHYLTHREGNVDLPDMRKAVLESDLSIINNSLQSLFVTDKYIFQLNDPYTANAVKLVELVAHLPSLLKLTIVGSRPRIRGQLIEDTFADSAIQECAHHFANVSVHLHDLLE</sequence>
<dbReference type="EMBL" id="JANBPW010003749">
    <property type="protein sequence ID" value="KAJ1936794.1"/>
    <property type="molecule type" value="Genomic_DNA"/>
</dbReference>